<name>A0A0H4T7X4_9EURY</name>
<organism evidence="4">
    <name type="scientific">uncultured euryarchaeote Rifle_16ft_4_minimus_37789</name>
    <dbReference type="NCBI Taxonomy" id="1665195"/>
    <lineage>
        <taxon>Archaea</taxon>
        <taxon>Methanobacteriati</taxon>
        <taxon>Methanobacteriota</taxon>
        <taxon>environmental samples</taxon>
    </lineage>
</organism>
<protein>
    <recommendedName>
        <fullName evidence="3">UPF0200 protein</fullName>
    </recommendedName>
</protein>
<keyword evidence="2 3" id="KW-0067">ATP-binding</keyword>
<keyword evidence="4" id="KW-0808">Transferase</keyword>
<dbReference type="PANTHER" id="PTHR41930:SF1">
    <property type="entry name" value="DEPHOSPHO-COA KINASE"/>
    <property type="match status" value="1"/>
</dbReference>
<dbReference type="InterPro" id="IPR022970">
    <property type="entry name" value="NTP_hydrolase-rel"/>
</dbReference>
<dbReference type="Gene3D" id="3.40.50.300">
    <property type="entry name" value="P-loop containing nucleotide triphosphate hydrolases"/>
    <property type="match status" value="1"/>
</dbReference>
<evidence type="ECO:0000256" key="2">
    <source>
        <dbReference type="ARBA" id="ARBA00022840"/>
    </source>
</evidence>
<evidence type="ECO:0000256" key="1">
    <source>
        <dbReference type="ARBA" id="ARBA00022741"/>
    </source>
</evidence>
<accession>A0A0H4T7X4</accession>
<dbReference type="PANTHER" id="PTHR41930">
    <property type="entry name" value="UPF0200 PROTEIN MJ1399"/>
    <property type="match status" value="1"/>
</dbReference>
<dbReference type="InterPro" id="IPR027417">
    <property type="entry name" value="P-loop_NTPase"/>
</dbReference>
<keyword evidence="1 3" id="KW-0547">Nucleotide-binding</keyword>
<evidence type="ECO:0000313" key="4">
    <source>
        <dbReference type="EMBL" id="AKQ02850.1"/>
    </source>
</evidence>
<dbReference type="GO" id="GO:0016301">
    <property type="term" value="F:kinase activity"/>
    <property type="evidence" value="ECO:0007669"/>
    <property type="project" value="UniProtKB-KW"/>
</dbReference>
<dbReference type="EMBL" id="KT007004">
    <property type="protein sequence ID" value="AKQ02850.1"/>
    <property type="molecule type" value="Genomic_DNA"/>
</dbReference>
<evidence type="ECO:0000256" key="3">
    <source>
        <dbReference type="HAMAP-Rule" id="MF_01111"/>
    </source>
</evidence>
<dbReference type="GO" id="GO:0005524">
    <property type="term" value="F:ATP binding"/>
    <property type="evidence" value="ECO:0007669"/>
    <property type="project" value="UniProtKB-UniRule"/>
</dbReference>
<dbReference type="AlphaFoldDB" id="A0A0H4T7X4"/>
<dbReference type="HAMAP" id="MF_01111">
    <property type="entry name" value="UPF0200"/>
    <property type="match status" value="1"/>
</dbReference>
<dbReference type="Pfam" id="PF13207">
    <property type="entry name" value="AAA_17"/>
    <property type="match status" value="1"/>
</dbReference>
<sequence>MPVICVTGMPGCGKEELLKVAAERGLAVVRMGDIVREEAHRRGLKFSDESVGGMAHEERVKHGFGVWAERTIPRIRDEVTVIDGIRGREELDVFRRAFGERLIVVAIHASPAIRHDRIRKRARGDDAVSWEEFLRRDDRELGWGLGEVIATADRMVVNEGGIEEMQQRCRDLLDAVA</sequence>
<proteinExistence type="inferred from homology"/>
<keyword evidence="4" id="KW-0418">Kinase</keyword>
<dbReference type="SUPFAM" id="SSF52540">
    <property type="entry name" value="P-loop containing nucleoside triphosphate hydrolases"/>
    <property type="match status" value="1"/>
</dbReference>
<comment type="caution">
    <text evidence="3">Lacks conserved residue(s) required for the propagation of feature annotation.</text>
</comment>
<reference evidence="4" key="1">
    <citation type="journal article" date="2015" name="ISME J.">
        <title>Aquifer environment selects for microbial species cohorts in sediment and groundwater.</title>
        <authorList>
            <person name="Hug L.A."/>
            <person name="Thomas B.C."/>
            <person name="Brown C.T."/>
            <person name="Frischkorn K.R."/>
            <person name="Williams K.H."/>
            <person name="Tringe S.G."/>
            <person name="Banfield J.F."/>
        </authorList>
    </citation>
    <scope>NUCLEOTIDE SEQUENCE</scope>
</reference>
<comment type="similarity">
    <text evidence="3">Belongs to the UPF0200 family.</text>
</comment>